<evidence type="ECO:0000313" key="3">
    <source>
        <dbReference type="Proteomes" id="UP000184396"/>
    </source>
</evidence>
<dbReference type="STRING" id="1178825.SAMN05216261_0735"/>
<dbReference type="eggNOG" id="COG4067">
    <property type="taxonomic scope" value="Bacteria"/>
</dbReference>
<sequence>MSKKILGRTDIVDFPKLGLFNIDVKMDTGAYTSTIHCSEIIEKDNTLLCIFNSEVHKNFGKTEIVFDTFWRTDVKSSNGFKENRYKVKSEVVFFGKTYKINLTLSTRDAMKFPVLIGRQFLRQKFMVDVDLENVSFHANRTKQI</sequence>
<name>A0A1M6B217_9FLAO</name>
<dbReference type="RefSeq" id="WP_019385943.1">
    <property type="nucleotide sequence ID" value="NZ_ALIH01000001.1"/>
</dbReference>
<dbReference type="PANTHER" id="PTHR38037:SF2">
    <property type="entry name" value="ATP-DEPENDENT ZINC PROTEASE DOMAIN-CONTAINING PROTEIN-RELATED"/>
    <property type="match status" value="1"/>
</dbReference>
<dbReference type="SUPFAM" id="SSF50630">
    <property type="entry name" value="Acid proteases"/>
    <property type="match status" value="1"/>
</dbReference>
<organism evidence="2 3">
    <name type="scientific">Algibacter luteus</name>
    <dbReference type="NCBI Taxonomy" id="1178825"/>
    <lineage>
        <taxon>Bacteria</taxon>
        <taxon>Pseudomonadati</taxon>
        <taxon>Bacteroidota</taxon>
        <taxon>Flavobacteriia</taxon>
        <taxon>Flavobacteriales</taxon>
        <taxon>Flavobacteriaceae</taxon>
        <taxon>Algibacter</taxon>
    </lineage>
</organism>
<dbReference type="PANTHER" id="PTHR38037">
    <property type="entry name" value="ZN_PROTEASE DOMAIN-CONTAINING PROTEIN"/>
    <property type="match status" value="1"/>
</dbReference>
<dbReference type="InterPro" id="IPR008503">
    <property type="entry name" value="Asp_endopeptidase"/>
</dbReference>
<gene>
    <name evidence="2" type="ORF">SAMN05216261_0735</name>
</gene>
<dbReference type="Pfam" id="PF05618">
    <property type="entry name" value="Zn_protease"/>
    <property type="match status" value="1"/>
</dbReference>
<dbReference type="AlphaFoldDB" id="A0A1M6B217"/>
<dbReference type="Proteomes" id="UP000184396">
    <property type="component" value="Unassembled WGS sequence"/>
</dbReference>
<dbReference type="EMBL" id="FQYK01000001">
    <property type="protein sequence ID" value="SHI42638.1"/>
    <property type="molecule type" value="Genomic_DNA"/>
</dbReference>
<proteinExistence type="predicted"/>
<evidence type="ECO:0000259" key="1">
    <source>
        <dbReference type="Pfam" id="PF05618"/>
    </source>
</evidence>
<accession>A0A1M6B217</accession>
<dbReference type="Gene3D" id="2.40.70.10">
    <property type="entry name" value="Acid Proteases"/>
    <property type="match status" value="1"/>
</dbReference>
<protein>
    <submittedName>
        <fullName evidence="2">Uncharacterized conserved protein</fullName>
    </submittedName>
</protein>
<evidence type="ECO:0000313" key="2">
    <source>
        <dbReference type="EMBL" id="SHI42638.1"/>
    </source>
</evidence>
<feature type="domain" description="Retropepsin-like aspartic endopeptidase" evidence="1">
    <location>
        <begin position="6"/>
        <end position="133"/>
    </location>
</feature>
<dbReference type="OrthoDB" id="9782977at2"/>
<dbReference type="InterPro" id="IPR021109">
    <property type="entry name" value="Peptidase_aspartic_dom_sf"/>
</dbReference>
<reference evidence="2 3" key="1">
    <citation type="submission" date="2016-11" db="EMBL/GenBank/DDBJ databases">
        <authorList>
            <person name="Jaros S."/>
            <person name="Januszkiewicz K."/>
            <person name="Wedrychowicz H."/>
        </authorList>
    </citation>
    <scope>NUCLEOTIDE SEQUENCE [LARGE SCALE GENOMIC DNA]</scope>
    <source>
        <strain evidence="2 3">CGMCC 1.12213</strain>
    </source>
</reference>
<keyword evidence="3" id="KW-1185">Reference proteome</keyword>